<dbReference type="AlphaFoldDB" id="A0A914D799"/>
<keyword evidence="2" id="KW-1015">Disulfide bond</keyword>
<evidence type="ECO:0000313" key="5">
    <source>
        <dbReference type="WBParaSite" id="ACRNAN_scaffold20166.g7113.t1"/>
    </source>
</evidence>
<dbReference type="PRINTS" id="PR00792">
    <property type="entry name" value="PEPSIN"/>
</dbReference>
<dbReference type="PANTHER" id="PTHR47966">
    <property type="entry name" value="BETA-SITE APP-CLEAVING ENZYME, ISOFORM A-RELATED"/>
    <property type="match status" value="1"/>
</dbReference>
<evidence type="ECO:0000259" key="3">
    <source>
        <dbReference type="PROSITE" id="PS51767"/>
    </source>
</evidence>
<dbReference type="CDD" id="cd05471">
    <property type="entry name" value="pepsin_like"/>
    <property type="match status" value="1"/>
</dbReference>
<dbReference type="PROSITE" id="PS51767">
    <property type="entry name" value="PEPTIDASE_A1"/>
    <property type="match status" value="1"/>
</dbReference>
<feature type="disulfide bond" evidence="2">
    <location>
        <begin position="92"/>
        <end position="140"/>
    </location>
</feature>
<feature type="domain" description="Peptidase A1" evidence="3">
    <location>
        <begin position="61"/>
        <end position="400"/>
    </location>
</feature>
<reference evidence="5" key="1">
    <citation type="submission" date="2022-11" db="UniProtKB">
        <authorList>
            <consortium name="WormBaseParasite"/>
        </authorList>
    </citation>
    <scope>IDENTIFICATION</scope>
</reference>
<dbReference type="SUPFAM" id="SSF50630">
    <property type="entry name" value="Acid proteases"/>
    <property type="match status" value="1"/>
</dbReference>
<sequence length="400" mass="43491">MRAIDSSHKITHRGIISEKILLGKWKEYVAKKELTRLYKQLHPKTFGVSVSQHLDLEDSEYVGRITIGTPDQTFNVAFDTDSSNLWVPDKTCDLVGGKCTDYCEPGNWLCPAFCDYPSCCHLGNSDSSRIFKKPNNLITCGGKHLFDSSKSSTYKKNGQQFTIPYGNDNTTGYLGMDTVRFGDVFTKPLVIPNTTFGLATYISNDFNDDDIIDGVLGLGFTSLAVDGVVPPLINAYNQHVIDRPLFTVYLQVVYSVDVVGGVITYGDIDTQNCGPVIAYQPLTAEGYWQFHMQSISAGNFSSSDGWDVISSIGTQYIGGPQGVVDGLAKAVGATWDEEKSMITEIGGGGGTCSWNVFPINSFGHGAAWVLGVPFITSFCNIYDFGQNRIGFAPVVGSAGK</sequence>
<evidence type="ECO:0000256" key="2">
    <source>
        <dbReference type="PIRSR" id="PIRSR601461-2"/>
    </source>
</evidence>
<dbReference type="Gene3D" id="2.40.70.10">
    <property type="entry name" value="Acid Proteases"/>
    <property type="match status" value="3"/>
</dbReference>
<dbReference type="PANTHER" id="PTHR47966:SF45">
    <property type="entry name" value="PEPTIDASE A1 DOMAIN-CONTAINING PROTEIN"/>
    <property type="match status" value="1"/>
</dbReference>
<evidence type="ECO:0000313" key="4">
    <source>
        <dbReference type="Proteomes" id="UP000887540"/>
    </source>
</evidence>
<accession>A0A914D799</accession>
<organism evidence="4 5">
    <name type="scientific">Acrobeloides nanus</name>
    <dbReference type="NCBI Taxonomy" id="290746"/>
    <lineage>
        <taxon>Eukaryota</taxon>
        <taxon>Metazoa</taxon>
        <taxon>Ecdysozoa</taxon>
        <taxon>Nematoda</taxon>
        <taxon>Chromadorea</taxon>
        <taxon>Rhabditida</taxon>
        <taxon>Tylenchina</taxon>
        <taxon>Cephalobomorpha</taxon>
        <taxon>Cephaloboidea</taxon>
        <taxon>Cephalobidae</taxon>
        <taxon>Acrobeloides</taxon>
    </lineage>
</organism>
<dbReference type="InterPro" id="IPR034164">
    <property type="entry name" value="Pepsin-like_dom"/>
</dbReference>
<comment type="similarity">
    <text evidence="1">Belongs to the peptidase A1 family.</text>
</comment>
<dbReference type="InterPro" id="IPR021109">
    <property type="entry name" value="Peptidase_aspartic_dom_sf"/>
</dbReference>
<evidence type="ECO:0000256" key="1">
    <source>
        <dbReference type="ARBA" id="ARBA00007447"/>
    </source>
</evidence>
<dbReference type="GO" id="GO:0006508">
    <property type="term" value="P:proteolysis"/>
    <property type="evidence" value="ECO:0007669"/>
    <property type="project" value="InterPro"/>
</dbReference>
<dbReference type="GO" id="GO:0005764">
    <property type="term" value="C:lysosome"/>
    <property type="evidence" value="ECO:0007669"/>
    <property type="project" value="TreeGrafter"/>
</dbReference>
<dbReference type="Proteomes" id="UP000887540">
    <property type="component" value="Unplaced"/>
</dbReference>
<proteinExistence type="inferred from homology"/>
<dbReference type="Pfam" id="PF00026">
    <property type="entry name" value="Asp"/>
    <property type="match status" value="1"/>
</dbReference>
<name>A0A914D799_9BILA</name>
<keyword evidence="4" id="KW-1185">Reference proteome</keyword>
<dbReference type="InterPro" id="IPR033121">
    <property type="entry name" value="PEPTIDASE_A1"/>
</dbReference>
<dbReference type="WBParaSite" id="ACRNAN_scaffold20166.g7113.t1">
    <property type="protein sequence ID" value="ACRNAN_scaffold20166.g7113.t1"/>
    <property type="gene ID" value="ACRNAN_scaffold20166.g7113"/>
</dbReference>
<dbReference type="GO" id="GO:0004190">
    <property type="term" value="F:aspartic-type endopeptidase activity"/>
    <property type="evidence" value="ECO:0007669"/>
    <property type="project" value="InterPro"/>
</dbReference>
<protein>
    <submittedName>
        <fullName evidence="5">Peptidase A1 domain-containing protein</fullName>
    </submittedName>
</protein>
<dbReference type="InterPro" id="IPR001461">
    <property type="entry name" value="Aspartic_peptidase_A1"/>
</dbReference>